<dbReference type="Proteomes" id="UP000182635">
    <property type="component" value="Unassembled WGS sequence"/>
</dbReference>
<name>A0A1I2QU20_9LACO</name>
<sequence length="70" mass="7961">MPVFGYRQNNGDGRTDTRADKNNAFLPNFVYSCVQFFRPRAPKVEQIFQKLKKCSTADSKSAPRGSESRT</sequence>
<protein>
    <submittedName>
        <fullName evidence="1">Uncharacterized protein</fullName>
    </submittedName>
</protein>
<accession>A0A1I2QU20</accession>
<organism evidence="1 2">
    <name type="scientific">Ligilactobacillus ruminis DSM 20403 = NBRC 102161</name>
    <dbReference type="NCBI Taxonomy" id="1423798"/>
    <lineage>
        <taxon>Bacteria</taxon>
        <taxon>Bacillati</taxon>
        <taxon>Bacillota</taxon>
        <taxon>Bacilli</taxon>
        <taxon>Lactobacillales</taxon>
        <taxon>Lactobacillaceae</taxon>
        <taxon>Ligilactobacillus</taxon>
    </lineage>
</organism>
<gene>
    <name evidence="1" type="ORF">SAMN02910432_00730</name>
</gene>
<dbReference type="PROSITE" id="PS51257">
    <property type="entry name" value="PROKAR_LIPOPROTEIN"/>
    <property type="match status" value="1"/>
</dbReference>
<evidence type="ECO:0000313" key="1">
    <source>
        <dbReference type="EMBL" id="SFG29126.1"/>
    </source>
</evidence>
<dbReference type="EMBL" id="FOPI01000009">
    <property type="protein sequence ID" value="SFG29126.1"/>
    <property type="molecule type" value="Genomic_DNA"/>
</dbReference>
<dbReference type="AlphaFoldDB" id="A0A1I2QU20"/>
<proteinExistence type="predicted"/>
<evidence type="ECO:0000313" key="2">
    <source>
        <dbReference type="Proteomes" id="UP000182635"/>
    </source>
</evidence>
<feature type="non-terminal residue" evidence="1">
    <location>
        <position position="70"/>
    </location>
</feature>
<reference evidence="2" key="1">
    <citation type="submission" date="2016-10" db="EMBL/GenBank/DDBJ databases">
        <authorList>
            <person name="Varghese N."/>
            <person name="Submissions S."/>
        </authorList>
    </citation>
    <scope>NUCLEOTIDE SEQUENCE [LARGE SCALE GENOMIC DNA]</scope>
    <source>
        <strain evidence="2">DSM 20403</strain>
    </source>
</reference>